<keyword evidence="3" id="KW-1185">Reference proteome</keyword>
<evidence type="ECO:0000313" key="3">
    <source>
        <dbReference type="Proteomes" id="UP000613160"/>
    </source>
</evidence>
<feature type="compositionally biased region" description="Basic and acidic residues" evidence="1">
    <location>
        <begin position="162"/>
        <end position="171"/>
    </location>
</feature>
<dbReference type="EMBL" id="BMJJ01000007">
    <property type="protein sequence ID" value="GGD25994.1"/>
    <property type="molecule type" value="Genomic_DNA"/>
</dbReference>
<feature type="region of interest" description="Disordered" evidence="1">
    <location>
        <begin position="1"/>
        <end position="25"/>
    </location>
</feature>
<feature type="compositionally biased region" description="Low complexity" evidence="1">
    <location>
        <begin position="173"/>
        <end position="183"/>
    </location>
</feature>
<proteinExistence type="predicted"/>
<reference evidence="2" key="2">
    <citation type="submission" date="2020-09" db="EMBL/GenBank/DDBJ databases">
        <authorList>
            <person name="Sun Q."/>
            <person name="Zhou Y."/>
        </authorList>
    </citation>
    <scope>NUCLEOTIDE SEQUENCE</scope>
    <source>
        <strain evidence="2">CGMCC 1.15493</strain>
    </source>
</reference>
<organism evidence="2 3">
    <name type="scientific">Aureimonas glaciei</name>
    <dbReference type="NCBI Taxonomy" id="1776957"/>
    <lineage>
        <taxon>Bacteria</taxon>
        <taxon>Pseudomonadati</taxon>
        <taxon>Pseudomonadota</taxon>
        <taxon>Alphaproteobacteria</taxon>
        <taxon>Hyphomicrobiales</taxon>
        <taxon>Aurantimonadaceae</taxon>
        <taxon>Aureimonas</taxon>
    </lineage>
</organism>
<dbReference type="RefSeq" id="WP_188852329.1">
    <property type="nucleotide sequence ID" value="NZ_BMJJ01000007.1"/>
</dbReference>
<evidence type="ECO:0000313" key="2">
    <source>
        <dbReference type="EMBL" id="GGD25994.1"/>
    </source>
</evidence>
<name>A0A916Y1S8_9HYPH</name>
<comment type="caution">
    <text evidence="2">The sequence shown here is derived from an EMBL/GenBank/DDBJ whole genome shotgun (WGS) entry which is preliminary data.</text>
</comment>
<dbReference type="Proteomes" id="UP000613160">
    <property type="component" value="Unassembled WGS sequence"/>
</dbReference>
<protein>
    <submittedName>
        <fullName evidence="2">Uncharacterized protein</fullName>
    </submittedName>
</protein>
<accession>A0A916Y1S8</accession>
<gene>
    <name evidence="2" type="ORF">GCM10011335_31260</name>
</gene>
<feature type="region of interest" description="Disordered" evidence="1">
    <location>
        <begin position="127"/>
        <end position="215"/>
    </location>
</feature>
<dbReference type="AlphaFoldDB" id="A0A916Y1S8"/>
<evidence type="ECO:0000256" key="1">
    <source>
        <dbReference type="SAM" id="MobiDB-lite"/>
    </source>
</evidence>
<sequence length="250" mass="27644">MNNSLTTEREGPLSPAERQARRRIRRAEERAIQEALEAQAEAERIVAEEVERVRVDQAKHDQEMTLHVAATLADVLCHPKYSPSRKVQNEAFEEIRRRLEETMSEEEVEERLRSRFAIIKADRIRRRTATESGSNGHAGSTPSDTCVTPQVRIAVTSQRIADPSRDGHDGALDDGTLGGTVTTPSATSQASVGTPAFLRSPANQNGDGDDEEGGLADYLAGEAWRAHDPDPDYERMIAEELGADRNGYIR</sequence>
<reference evidence="2" key="1">
    <citation type="journal article" date="2014" name="Int. J. Syst. Evol. Microbiol.">
        <title>Complete genome sequence of Corynebacterium casei LMG S-19264T (=DSM 44701T), isolated from a smear-ripened cheese.</title>
        <authorList>
            <consortium name="US DOE Joint Genome Institute (JGI-PGF)"/>
            <person name="Walter F."/>
            <person name="Albersmeier A."/>
            <person name="Kalinowski J."/>
            <person name="Ruckert C."/>
        </authorList>
    </citation>
    <scope>NUCLEOTIDE SEQUENCE</scope>
    <source>
        <strain evidence="2">CGMCC 1.15493</strain>
    </source>
</reference>
<feature type="compositionally biased region" description="Polar residues" evidence="1">
    <location>
        <begin position="130"/>
        <end position="148"/>
    </location>
</feature>